<feature type="region of interest" description="Disordered" evidence="1">
    <location>
        <begin position="187"/>
        <end position="210"/>
    </location>
</feature>
<feature type="compositionally biased region" description="Low complexity" evidence="1">
    <location>
        <begin position="196"/>
        <end position="210"/>
    </location>
</feature>
<sequence>MARLLLAALALNCCLGLSAAAGRSLLLSDQELQAQIQGLDQAAGTVFSQVSDAVATSGVVSPTSNSYSSDLQQKTIDAINKHAPLWKSDTGYFIRPQLSSALYNAVNHLGPAEPPAMAPAVAEAAKTAPTSEGGRRLLQSQSQDYSLSYALAPAPGPATAADAAFAPLGADALYDAAASPDGDLYSSYKKKKKPKTASSAQTAAGSSAVGGTVTSVNGAATNAASHQLSAMSPSAAAAERSRAAMADRAASTSLAQDLQPKSTSSQNGVSLDPNIPNALPGPLRLATEQQAKTGGYQAQPTSAYTATDGTAFSGTPVDKLPGPLRIDATTPFDGPSVSGSEVSLIVGTRIATPFFGTGFNFCVDRYFGSFPKVGIVIPNPAQWLLPELQDIGRTLQTTLQLPPDATIGHGFTLQPTSDGLLINLPDGVQPNNIPDGGVRYGIQIGQAFGYDFGLGIIRDICFITFTTV</sequence>
<feature type="compositionally biased region" description="Low complexity" evidence="1">
    <location>
        <begin position="229"/>
        <end position="255"/>
    </location>
</feature>
<dbReference type="Proteomes" id="UP001491310">
    <property type="component" value="Unassembled WGS sequence"/>
</dbReference>
<feature type="signal peptide" evidence="2">
    <location>
        <begin position="1"/>
        <end position="20"/>
    </location>
</feature>
<feature type="compositionally biased region" description="Polar residues" evidence="1">
    <location>
        <begin position="259"/>
        <end position="269"/>
    </location>
</feature>
<evidence type="ECO:0008006" key="5">
    <source>
        <dbReference type="Google" id="ProtNLM"/>
    </source>
</evidence>
<organism evidence="3 4">
    <name type="scientific">Coccomyxa subellipsoidea</name>
    <dbReference type="NCBI Taxonomy" id="248742"/>
    <lineage>
        <taxon>Eukaryota</taxon>
        <taxon>Viridiplantae</taxon>
        <taxon>Chlorophyta</taxon>
        <taxon>core chlorophytes</taxon>
        <taxon>Trebouxiophyceae</taxon>
        <taxon>Trebouxiophyceae incertae sedis</taxon>
        <taxon>Coccomyxaceae</taxon>
        <taxon>Coccomyxa</taxon>
    </lineage>
</organism>
<protein>
    <recommendedName>
        <fullName evidence="5">Peptidase A1 domain-containing protein</fullName>
    </recommendedName>
</protein>
<name>A0ABR2YXV5_9CHLO</name>
<proteinExistence type="predicted"/>
<evidence type="ECO:0000313" key="3">
    <source>
        <dbReference type="EMBL" id="KAK9916439.1"/>
    </source>
</evidence>
<accession>A0ABR2YXV5</accession>
<comment type="caution">
    <text evidence="3">The sequence shown here is derived from an EMBL/GenBank/DDBJ whole genome shotgun (WGS) entry which is preliminary data.</text>
</comment>
<gene>
    <name evidence="3" type="ORF">WJX75_002622</name>
</gene>
<evidence type="ECO:0000256" key="1">
    <source>
        <dbReference type="SAM" id="MobiDB-lite"/>
    </source>
</evidence>
<evidence type="ECO:0000256" key="2">
    <source>
        <dbReference type="SAM" id="SignalP"/>
    </source>
</evidence>
<reference evidence="3 4" key="1">
    <citation type="journal article" date="2024" name="Nat. Commun.">
        <title>Phylogenomics reveals the evolutionary origins of lichenization in chlorophyte algae.</title>
        <authorList>
            <person name="Puginier C."/>
            <person name="Libourel C."/>
            <person name="Otte J."/>
            <person name="Skaloud P."/>
            <person name="Haon M."/>
            <person name="Grisel S."/>
            <person name="Petersen M."/>
            <person name="Berrin J.G."/>
            <person name="Delaux P.M."/>
            <person name="Dal Grande F."/>
            <person name="Keller J."/>
        </authorList>
    </citation>
    <scope>NUCLEOTIDE SEQUENCE [LARGE SCALE GENOMIC DNA]</scope>
    <source>
        <strain evidence="3 4">SAG 216-7</strain>
    </source>
</reference>
<dbReference type="EMBL" id="JALJOT010000003">
    <property type="protein sequence ID" value="KAK9916439.1"/>
    <property type="molecule type" value="Genomic_DNA"/>
</dbReference>
<feature type="chain" id="PRO_5046265169" description="Peptidase A1 domain-containing protein" evidence="2">
    <location>
        <begin position="21"/>
        <end position="468"/>
    </location>
</feature>
<evidence type="ECO:0000313" key="4">
    <source>
        <dbReference type="Proteomes" id="UP001491310"/>
    </source>
</evidence>
<feature type="compositionally biased region" description="Polar residues" evidence="1">
    <location>
        <begin position="287"/>
        <end position="313"/>
    </location>
</feature>
<feature type="region of interest" description="Disordered" evidence="1">
    <location>
        <begin position="226"/>
        <end position="319"/>
    </location>
</feature>
<keyword evidence="2" id="KW-0732">Signal</keyword>
<keyword evidence="4" id="KW-1185">Reference proteome</keyword>